<dbReference type="InterPro" id="IPR003680">
    <property type="entry name" value="Flavodoxin_fold"/>
</dbReference>
<dbReference type="Proteomes" id="UP001199044">
    <property type="component" value="Unassembled WGS sequence"/>
</dbReference>
<protein>
    <submittedName>
        <fullName evidence="3">NAD(P)H-dependent oxidoreductase</fullName>
    </submittedName>
</protein>
<proteinExistence type="predicted"/>
<feature type="domain" description="Flavodoxin-like fold" evidence="2">
    <location>
        <begin position="1"/>
        <end position="168"/>
    </location>
</feature>
<gene>
    <name evidence="3" type="ORF">LDJ79_04180</name>
</gene>
<name>A0ABS7YHY8_9VIBR</name>
<organism evidence="3 4">
    <name type="scientific">Vibrio tritonius</name>
    <dbReference type="NCBI Taxonomy" id="1435069"/>
    <lineage>
        <taxon>Bacteria</taxon>
        <taxon>Pseudomonadati</taxon>
        <taxon>Pseudomonadota</taxon>
        <taxon>Gammaproteobacteria</taxon>
        <taxon>Vibrionales</taxon>
        <taxon>Vibrionaceae</taxon>
        <taxon>Vibrio</taxon>
    </lineage>
</organism>
<comment type="caution">
    <text evidence="3">The sequence shown here is derived from an EMBL/GenBank/DDBJ whole genome shotgun (WGS) entry which is preliminary data.</text>
</comment>
<dbReference type="InterPro" id="IPR046980">
    <property type="entry name" value="KefG/KefF"/>
</dbReference>
<accession>A0ABS7YHY8</accession>
<evidence type="ECO:0000256" key="1">
    <source>
        <dbReference type="ARBA" id="ARBA00023002"/>
    </source>
</evidence>
<evidence type="ECO:0000259" key="2">
    <source>
        <dbReference type="Pfam" id="PF02525"/>
    </source>
</evidence>
<dbReference type="Pfam" id="PF02525">
    <property type="entry name" value="Flavodoxin_2"/>
    <property type="match status" value="1"/>
</dbReference>
<keyword evidence="1" id="KW-0560">Oxidoreductase</keyword>
<evidence type="ECO:0000313" key="3">
    <source>
        <dbReference type="EMBL" id="MCA2015296.1"/>
    </source>
</evidence>
<dbReference type="PANTHER" id="PTHR47307">
    <property type="entry name" value="GLUTATHIONE-REGULATED POTASSIUM-EFFLUX SYSTEM ANCILLARY PROTEIN KEFG"/>
    <property type="match status" value="1"/>
</dbReference>
<dbReference type="EMBL" id="JAIWIU010000025">
    <property type="protein sequence ID" value="MCA2015296.1"/>
    <property type="molecule type" value="Genomic_DNA"/>
</dbReference>
<evidence type="ECO:0000313" key="4">
    <source>
        <dbReference type="Proteomes" id="UP001199044"/>
    </source>
</evidence>
<dbReference type="PANTHER" id="PTHR47307:SF1">
    <property type="entry name" value="GLUTATHIONE-REGULATED POTASSIUM-EFFLUX SYSTEM ANCILLARY PROTEIN KEFG"/>
    <property type="match status" value="1"/>
</dbReference>
<dbReference type="SUPFAM" id="SSF52218">
    <property type="entry name" value="Flavoproteins"/>
    <property type="match status" value="1"/>
</dbReference>
<dbReference type="Gene3D" id="3.40.50.360">
    <property type="match status" value="1"/>
</dbReference>
<keyword evidence="4" id="KW-1185">Reference proteome</keyword>
<reference evidence="4" key="1">
    <citation type="submission" date="2023-07" db="EMBL/GenBank/DDBJ databases">
        <title>Molecular identification of indigenous halophilic bacteria isolated from red sea cost, biodegradation of synthetic dyes and assessment of degraded metabolite toxicity.</title>
        <authorList>
            <person name="Chaieb K."/>
            <person name="Altayb H.N."/>
        </authorList>
    </citation>
    <scope>NUCLEOTIDE SEQUENCE [LARGE SCALE GENOMIC DNA]</scope>
    <source>
        <strain evidence="4">K20</strain>
    </source>
</reference>
<sequence>MKTLVIVSHPYFSQSTAIKSLQNAALDSENVTVRNLESLYGDDIGSIDVAAEQNAYIGMDRIVFMFPIHWFNLTPILKAYLNQVWTYGWAFGPEGKALVGKEMLVVTTAGATEHTYSPAGIVQSTMEEVLTPMKASALYVGMSYAKPLYFYEAMGATPETLADFNAHLMARLN</sequence>
<dbReference type="RefSeq" id="WP_225249697.1">
    <property type="nucleotide sequence ID" value="NZ_JAIWIU010000025.1"/>
</dbReference>
<dbReference type="InterPro" id="IPR029039">
    <property type="entry name" value="Flavoprotein-like_sf"/>
</dbReference>